<dbReference type="EMBL" id="CADEAL010004065">
    <property type="protein sequence ID" value="CAB1450738.1"/>
    <property type="molecule type" value="Genomic_DNA"/>
</dbReference>
<proteinExistence type="predicted"/>
<protein>
    <submittedName>
        <fullName evidence="1">Uncharacterized protein</fullName>
    </submittedName>
</protein>
<dbReference type="Proteomes" id="UP001153269">
    <property type="component" value="Unassembled WGS sequence"/>
</dbReference>
<evidence type="ECO:0000313" key="2">
    <source>
        <dbReference type="Proteomes" id="UP001153269"/>
    </source>
</evidence>
<organism evidence="1 2">
    <name type="scientific">Pleuronectes platessa</name>
    <name type="common">European plaice</name>
    <dbReference type="NCBI Taxonomy" id="8262"/>
    <lineage>
        <taxon>Eukaryota</taxon>
        <taxon>Metazoa</taxon>
        <taxon>Chordata</taxon>
        <taxon>Craniata</taxon>
        <taxon>Vertebrata</taxon>
        <taxon>Euteleostomi</taxon>
        <taxon>Actinopterygii</taxon>
        <taxon>Neopterygii</taxon>
        <taxon>Teleostei</taxon>
        <taxon>Neoteleostei</taxon>
        <taxon>Acanthomorphata</taxon>
        <taxon>Carangaria</taxon>
        <taxon>Pleuronectiformes</taxon>
        <taxon>Pleuronectoidei</taxon>
        <taxon>Pleuronectidae</taxon>
        <taxon>Pleuronectes</taxon>
    </lineage>
</organism>
<sequence>MESHEDHLTWAVWMYGFTDSPRKEASDLFGTQCQKARAWTLGLHVAKRLRLKWASTHMFLFKARSPDYHDWCVHPPSCLPVQRLAPSGSGGEAFPLNRTVDFPQGNFPILPLIRSPVFPSSR</sequence>
<name>A0A9N7VGY0_PLEPL</name>
<gene>
    <name evidence="1" type="ORF">PLEPLA_LOCUS38430</name>
</gene>
<accession>A0A9N7VGY0</accession>
<dbReference type="AlphaFoldDB" id="A0A9N7VGY0"/>
<keyword evidence="2" id="KW-1185">Reference proteome</keyword>
<comment type="caution">
    <text evidence="1">The sequence shown here is derived from an EMBL/GenBank/DDBJ whole genome shotgun (WGS) entry which is preliminary data.</text>
</comment>
<reference evidence="1" key="1">
    <citation type="submission" date="2020-03" db="EMBL/GenBank/DDBJ databases">
        <authorList>
            <person name="Weist P."/>
        </authorList>
    </citation>
    <scope>NUCLEOTIDE SEQUENCE</scope>
</reference>
<evidence type="ECO:0000313" key="1">
    <source>
        <dbReference type="EMBL" id="CAB1450738.1"/>
    </source>
</evidence>